<dbReference type="InterPro" id="IPR009057">
    <property type="entry name" value="Homeodomain-like_sf"/>
</dbReference>
<evidence type="ECO:0000259" key="2">
    <source>
        <dbReference type="PROSITE" id="PS50090"/>
    </source>
</evidence>
<dbReference type="PROSITE" id="PS50090">
    <property type="entry name" value="MYB_LIKE"/>
    <property type="match status" value="1"/>
</dbReference>
<sequence length="479" mass="53007">MDEDVSRWILEFMIRKPIGDSLVRRLISILPLSNSHPRMKKTVLLRKIESEISDGSVSETILELLEIIEELDYKEGVAVLDSMKNAYCAVAVECTVKFLVGSGGKEGKYFDAVKRIWRGKIHKMESSATAGLVSDQLRKWRDDIEAAVWDARVCEDILAKNTRNDALRLVRAYVAEAWAIMGPPFLELAARAIKLVEGLPGAGNGSTCNQAAACSPNVATDLVVPDKDKETLKASMLPKRKHVGGHGRRSRGGVKITDTEEVRGQTSGSKYDCLPSPEVDRVQAALKSSSLELQALVKDPLPEALQLAEAVISGLAKKDVNHEPLTKDQGIIDVAAPNPSVGKNLVADQTNEADSGHQCTTDQNNVPRPSLMARNGTARTCEWDDSIDASPEGLSSDTNICLPSPKRKAVSPLKKYEITKLAKRRQMKKWSILEEDTLRTGVLKFGKGNWTLILNCYRDIFEERTQVDLKDKWRNMTKY</sequence>
<feature type="region of interest" description="Disordered" evidence="1">
    <location>
        <begin position="351"/>
        <end position="371"/>
    </location>
</feature>
<feature type="domain" description="Myb-like" evidence="2">
    <location>
        <begin position="422"/>
        <end position="477"/>
    </location>
</feature>
<dbReference type="PANTHER" id="PTHR46993:SF6">
    <property type="entry name" value="MYB TRANSCRIPTION FACTOR"/>
    <property type="match status" value="1"/>
</dbReference>
<accession>A0ABY9C3D8</accession>
<dbReference type="Pfam" id="PF00249">
    <property type="entry name" value="Myb_DNA-binding"/>
    <property type="match status" value="1"/>
</dbReference>
<dbReference type="EMBL" id="CP126653">
    <property type="protein sequence ID" value="WJZ89244.1"/>
    <property type="molecule type" value="Genomic_DNA"/>
</dbReference>
<dbReference type="PANTHER" id="PTHR46993">
    <property type="entry name" value="MYB TRANSCRIPTION FACTOR"/>
    <property type="match status" value="1"/>
</dbReference>
<proteinExistence type="predicted"/>
<evidence type="ECO:0000256" key="1">
    <source>
        <dbReference type="SAM" id="MobiDB-lite"/>
    </source>
</evidence>
<protein>
    <recommendedName>
        <fullName evidence="2">Myb-like domain-containing protein</fullName>
    </recommendedName>
</protein>
<dbReference type="InterPro" id="IPR001005">
    <property type="entry name" value="SANT/Myb"/>
</dbReference>
<gene>
    <name evidence="3" type="ORF">VitviT2T_008473</name>
</gene>
<dbReference type="SUPFAM" id="SSF46689">
    <property type="entry name" value="Homeodomain-like"/>
    <property type="match status" value="1"/>
</dbReference>
<dbReference type="Proteomes" id="UP001227230">
    <property type="component" value="Chromosome 6"/>
</dbReference>
<dbReference type="Gene3D" id="1.10.246.220">
    <property type="match status" value="1"/>
</dbReference>
<evidence type="ECO:0000313" key="4">
    <source>
        <dbReference type="Proteomes" id="UP001227230"/>
    </source>
</evidence>
<evidence type="ECO:0000313" key="3">
    <source>
        <dbReference type="EMBL" id="WJZ89244.1"/>
    </source>
</evidence>
<dbReference type="SMART" id="SM00717">
    <property type="entry name" value="SANT"/>
    <property type="match status" value="1"/>
</dbReference>
<name>A0ABY9C3D8_VITVI</name>
<organism evidence="3 4">
    <name type="scientific">Vitis vinifera</name>
    <name type="common">Grape</name>
    <dbReference type="NCBI Taxonomy" id="29760"/>
    <lineage>
        <taxon>Eukaryota</taxon>
        <taxon>Viridiplantae</taxon>
        <taxon>Streptophyta</taxon>
        <taxon>Embryophyta</taxon>
        <taxon>Tracheophyta</taxon>
        <taxon>Spermatophyta</taxon>
        <taxon>Magnoliopsida</taxon>
        <taxon>eudicotyledons</taxon>
        <taxon>Gunneridae</taxon>
        <taxon>Pentapetalae</taxon>
        <taxon>rosids</taxon>
        <taxon>Vitales</taxon>
        <taxon>Vitaceae</taxon>
        <taxon>Viteae</taxon>
        <taxon>Vitis</taxon>
    </lineage>
</organism>
<feature type="compositionally biased region" description="Polar residues" evidence="1">
    <location>
        <begin position="351"/>
        <end position="367"/>
    </location>
</feature>
<keyword evidence="4" id="KW-1185">Reference proteome</keyword>
<reference evidence="3 4" key="1">
    <citation type="journal article" date="2023" name="Hortic Res">
        <title>The complete reference genome for grapevine (Vitis vinifera L.) genetics and breeding.</title>
        <authorList>
            <person name="Shi X."/>
            <person name="Cao S."/>
            <person name="Wang X."/>
            <person name="Huang S."/>
            <person name="Wang Y."/>
            <person name="Liu Z."/>
            <person name="Liu W."/>
            <person name="Leng X."/>
            <person name="Peng Y."/>
            <person name="Wang N."/>
            <person name="Wang Y."/>
            <person name="Ma Z."/>
            <person name="Xu X."/>
            <person name="Zhang F."/>
            <person name="Xue H."/>
            <person name="Zhong H."/>
            <person name="Wang Y."/>
            <person name="Zhang K."/>
            <person name="Velt A."/>
            <person name="Avia K."/>
            <person name="Holtgrawe D."/>
            <person name="Grimplet J."/>
            <person name="Matus J.T."/>
            <person name="Ware D."/>
            <person name="Wu X."/>
            <person name="Wang H."/>
            <person name="Liu C."/>
            <person name="Fang Y."/>
            <person name="Rustenholz C."/>
            <person name="Cheng Z."/>
            <person name="Xiao H."/>
            <person name="Zhou Y."/>
        </authorList>
    </citation>
    <scope>NUCLEOTIDE SEQUENCE [LARGE SCALE GENOMIC DNA]</scope>
    <source>
        <strain evidence="4">cv. Pinot noir / PN40024</strain>
        <tissue evidence="3">Leaf</tissue>
    </source>
</reference>
<dbReference type="CDD" id="cd11660">
    <property type="entry name" value="SANT_TRF"/>
    <property type="match status" value="1"/>
</dbReference>